<proteinExistence type="predicted"/>
<organism evidence="6 7">
    <name type="scientific">Thermoanaerobacter thermohydrosulfuricus</name>
    <name type="common">Clostridium thermohydrosulfuricum</name>
    <dbReference type="NCBI Taxonomy" id="1516"/>
    <lineage>
        <taxon>Bacteria</taxon>
        <taxon>Bacillati</taxon>
        <taxon>Bacillota</taxon>
        <taxon>Clostridia</taxon>
        <taxon>Thermoanaerobacterales</taxon>
        <taxon>Thermoanaerobacteraceae</taxon>
        <taxon>Thermoanaerobacter</taxon>
    </lineage>
</organism>
<dbReference type="CDD" id="cd00093">
    <property type="entry name" value="HTH_XRE"/>
    <property type="match status" value="1"/>
</dbReference>
<feature type="domain" description="HTH cro/C1-type" evidence="5">
    <location>
        <begin position="11"/>
        <end position="65"/>
    </location>
</feature>
<evidence type="ECO:0000313" key="7">
    <source>
        <dbReference type="Proteomes" id="UP000183404"/>
    </source>
</evidence>
<accession>A0A1G7IXW4</accession>
<reference evidence="6 7" key="1">
    <citation type="submission" date="2016-10" db="EMBL/GenBank/DDBJ databases">
        <authorList>
            <person name="de Groot N.N."/>
        </authorList>
    </citation>
    <scope>NUCLEOTIDE SEQUENCE [LARGE SCALE GENOMIC DNA]</scope>
    <source>
        <strain evidence="6 7">DSM 569</strain>
    </source>
</reference>
<protein>
    <submittedName>
        <fullName evidence="6">DNA-binding transcriptional regulator, XRE-family HTH domain</fullName>
    </submittedName>
</protein>
<name>A0A1G7IXW4_THETY</name>
<dbReference type="GO" id="GO:0003677">
    <property type="term" value="F:DNA binding"/>
    <property type="evidence" value="ECO:0007669"/>
    <property type="project" value="UniProtKB-KW"/>
</dbReference>
<dbReference type="InterPro" id="IPR010982">
    <property type="entry name" value="Lambda_DNA-bd_dom_sf"/>
</dbReference>
<dbReference type="EMBL" id="FNBS01000005">
    <property type="protein sequence ID" value="SDF17394.1"/>
    <property type="molecule type" value="Genomic_DNA"/>
</dbReference>
<sequence>MEKKKHVGQVIKKLRERKKMSQRELSAVTGLSNTAISYIEKGIYDIKMSNLSKIARALGTTVEDIMKQVELENAEEEKDQKLGKEDIQNESTTAEPSVEEIEDFLAGRKMLMFKGKPLSEESLKSVYAFLQFLEEKYGDKNKD</sequence>
<dbReference type="InterPro" id="IPR050807">
    <property type="entry name" value="TransReg_Diox_bact_type"/>
</dbReference>
<evidence type="ECO:0000256" key="2">
    <source>
        <dbReference type="ARBA" id="ARBA00023125"/>
    </source>
</evidence>
<dbReference type="RefSeq" id="WP_074592066.1">
    <property type="nucleotide sequence ID" value="NZ_FNBS01000005.1"/>
</dbReference>
<feature type="compositionally biased region" description="Basic and acidic residues" evidence="4">
    <location>
        <begin position="78"/>
        <end position="87"/>
    </location>
</feature>
<dbReference type="Pfam" id="PF01381">
    <property type="entry name" value="HTH_3"/>
    <property type="match status" value="1"/>
</dbReference>
<dbReference type="PANTHER" id="PTHR46797">
    <property type="entry name" value="HTH-TYPE TRANSCRIPTIONAL REGULATOR"/>
    <property type="match status" value="1"/>
</dbReference>
<dbReference type="GO" id="GO:0003700">
    <property type="term" value="F:DNA-binding transcription factor activity"/>
    <property type="evidence" value="ECO:0007669"/>
    <property type="project" value="TreeGrafter"/>
</dbReference>
<evidence type="ECO:0000256" key="4">
    <source>
        <dbReference type="SAM" id="MobiDB-lite"/>
    </source>
</evidence>
<dbReference type="AlphaFoldDB" id="A0A1G7IXW4"/>
<evidence type="ECO:0000256" key="3">
    <source>
        <dbReference type="ARBA" id="ARBA00023163"/>
    </source>
</evidence>
<keyword evidence="2 6" id="KW-0238">DNA-binding</keyword>
<dbReference type="Proteomes" id="UP000183404">
    <property type="component" value="Unassembled WGS sequence"/>
</dbReference>
<dbReference type="InterPro" id="IPR001387">
    <property type="entry name" value="Cro/C1-type_HTH"/>
</dbReference>
<gene>
    <name evidence="6" type="ORF">SAMN04244560_00358</name>
</gene>
<evidence type="ECO:0000256" key="1">
    <source>
        <dbReference type="ARBA" id="ARBA00023015"/>
    </source>
</evidence>
<dbReference type="PANTHER" id="PTHR46797:SF23">
    <property type="entry name" value="HTH-TYPE TRANSCRIPTIONAL REGULATOR SUTR"/>
    <property type="match status" value="1"/>
</dbReference>
<evidence type="ECO:0000313" key="6">
    <source>
        <dbReference type="EMBL" id="SDF17394.1"/>
    </source>
</evidence>
<keyword evidence="3" id="KW-0804">Transcription</keyword>
<dbReference type="SMART" id="SM00530">
    <property type="entry name" value="HTH_XRE"/>
    <property type="match status" value="1"/>
</dbReference>
<dbReference type="SUPFAM" id="SSF47413">
    <property type="entry name" value="lambda repressor-like DNA-binding domains"/>
    <property type="match status" value="1"/>
</dbReference>
<dbReference type="Gene3D" id="1.10.260.40">
    <property type="entry name" value="lambda repressor-like DNA-binding domains"/>
    <property type="match status" value="1"/>
</dbReference>
<feature type="region of interest" description="Disordered" evidence="4">
    <location>
        <begin position="74"/>
        <end position="98"/>
    </location>
</feature>
<evidence type="ECO:0000259" key="5">
    <source>
        <dbReference type="PROSITE" id="PS50943"/>
    </source>
</evidence>
<dbReference type="GO" id="GO:0005829">
    <property type="term" value="C:cytosol"/>
    <property type="evidence" value="ECO:0007669"/>
    <property type="project" value="TreeGrafter"/>
</dbReference>
<keyword evidence="1" id="KW-0805">Transcription regulation</keyword>
<dbReference type="PROSITE" id="PS50943">
    <property type="entry name" value="HTH_CROC1"/>
    <property type="match status" value="1"/>
</dbReference>